<dbReference type="Gene3D" id="2.160.20.80">
    <property type="entry name" value="E3 ubiquitin-protein ligase SopA"/>
    <property type="match status" value="1"/>
</dbReference>
<dbReference type="EMBL" id="DPOP01000161">
    <property type="protein sequence ID" value="HCW69584.1"/>
    <property type="molecule type" value="Genomic_DNA"/>
</dbReference>
<dbReference type="Proteomes" id="UP000264753">
    <property type="component" value="Unassembled WGS sequence"/>
</dbReference>
<dbReference type="Proteomes" id="UP000264179">
    <property type="component" value="Unassembled WGS sequence"/>
</dbReference>
<dbReference type="Pfam" id="PF00805">
    <property type="entry name" value="Pentapeptide"/>
    <property type="match status" value="1"/>
</dbReference>
<proteinExistence type="predicted"/>
<feature type="transmembrane region" description="Helical" evidence="1">
    <location>
        <begin position="30"/>
        <end position="59"/>
    </location>
</feature>
<reference evidence="4 5" key="1">
    <citation type="journal article" date="2018" name="Nat. Biotechnol.">
        <title>A standardized bacterial taxonomy based on genome phylogeny substantially revises the tree of life.</title>
        <authorList>
            <person name="Parks D.H."/>
            <person name="Chuvochina M."/>
            <person name="Waite D.W."/>
            <person name="Rinke C."/>
            <person name="Skarshewski A."/>
            <person name="Chaumeil P.A."/>
            <person name="Hugenholtz P."/>
        </authorList>
    </citation>
    <scope>NUCLEOTIDE SEQUENCE [LARGE SCALE GENOMIC DNA]</scope>
    <source>
        <strain evidence="2">UBA8707</strain>
        <strain evidence="3">UBA9881</strain>
    </source>
</reference>
<keyword evidence="1" id="KW-1133">Transmembrane helix</keyword>
<gene>
    <name evidence="2" type="ORF">DEF21_13870</name>
    <name evidence="3" type="ORF">DHR80_20745</name>
</gene>
<evidence type="ECO:0000313" key="3">
    <source>
        <dbReference type="EMBL" id="HCW69584.1"/>
    </source>
</evidence>
<feature type="transmembrane region" description="Helical" evidence="1">
    <location>
        <begin position="71"/>
        <end position="90"/>
    </location>
</feature>
<dbReference type="EMBL" id="DOOG01000118">
    <property type="protein sequence ID" value="HBU98973.1"/>
    <property type="molecule type" value="Genomic_DNA"/>
</dbReference>
<protein>
    <submittedName>
        <fullName evidence="2">Pentapeptide repeat-containing protein</fullName>
    </submittedName>
</protein>
<name>A0A358HUW7_9PROT</name>
<comment type="caution">
    <text evidence="2">The sequence shown here is derived from an EMBL/GenBank/DDBJ whole genome shotgun (WGS) entry which is preliminary data.</text>
</comment>
<keyword evidence="1" id="KW-0812">Transmembrane</keyword>
<organism evidence="2 5">
    <name type="scientific">Thalassospira lucentensis</name>
    <dbReference type="NCBI Taxonomy" id="168935"/>
    <lineage>
        <taxon>Bacteria</taxon>
        <taxon>Pseudomonadati</taxon>
        <taxon>Pseudomonadota</taxon>
        <taxon>Alphaproteobacteria</taxon>
        <taxon>Rhodospirillales</taxon>
        <taxon>Thalassospiraceae</taxon>
        <taxon>Thalassospira</taxon>
    </lineage>
</organism>
<evidence type="ECO:0000313" key="2">
    <source>
        <dbReference type="EMBL" id="HBU98973.1"/>
    </source>
</evidence>
<keyword evidence="1" id="KW-0472">Membrane</keyword>
<dbReference type="RefSeq" id="WP_277278979.1">
    <property type="nucleotide sequence ID" value="NZ_DPOP01000161.1"/>
</dbReference>
<dbReference type="AlphaFoldDB" id="A0A358HUW7"/>
<evidence type="ECO:0000313" key="5">
    <source>
        <dbReference type="Proteomes" id="UP000264753"/>
    </source>
</evidence>
<evidence type="ECO:0000256" key="1">
    <source>
        <dbReference type="SAM" id="Phobius"/>
    </source>
</evidence>
<dbReference type="InterPro" id="IPR001646">
    <property type="entry name" value="5peptide_repeat"/>
</dbReference>
<sequence length="449" mass="50455">MLQREKATLLQWLGLKSEIDYAKNTLLGGFIGASLILFVLILLLVSIAVLLMIVATVFEGGLLIADGQAEVIRNLGLLLAATVGLPFLVWRSIVAQKQVNVAEQGHITDRINEAVKGLGAEKVIKQIKKTPRYKKKNDEWLLEKGKPVPALRPDGEPIIDVENFEESVPNLEVRIGSIYALERIALDSPRDHIQIMEILCAYLRENAPAKSLNPWQPKITERPKVRTDIQAVINIIGRRTKKQIEIEWTNRYRLDFRNTDLSGGDFRYGDFSGAKFHSCRLEAAMFDRALLHGSQFFGSLLNYASFMNAELRGTRFDEITLNQPEPTPGGMVESINMGKILGISLIGANISAVDYLGEDVEMQRTFGTKDTTLSSELEEKRKCLSEHCKKLGQLRHGEKQVKIQSLTQKIQEHGFLNWCAFDQNDLTVGSQYKKFMSSLGLTGFPYFDD</sequence>
<accession>A0A358HUW7</accession>
<evidence type="ECO:0000313" key="4">
    <source>
        <dbReference type="Proteomes" id="UP000264179"/>
    </source>
</evidence>
<dbReference type="SUPFAM" id="SSF141571">
    <property type="entry name" value="Pentapeptide repeat-like"/>
    <property type="match status" value="1"/>
</dbReference>